<dbReference type="EMBL" id="JBBNAF010000034">
    <property type="protein sequence ID" value="KAK9082192.1"/>
    <property type="molecule type" value="Genomic_DNA"/>
</dbReference>
<accession>A0AAP0DZS9</accession>
<organism evidence="2 3">
    <name type="scientific">Stephania yunnanensis</name>
    <dbReference type="NCBI Taxonomy" id="152371"/>
    <lineage>
        <taxon>Eukaryota</taxon>
        <taxon>Viridiplantae</taxon>
        <taxon>Streptophyta</taxon>
        <taxon>Embryophyta</taxon>
        <taxon>Tracheophyta</taxon>
        <taxon>Spermatophyta</taxon>
        <taxon>Magnoliopsida</taxon>
        <taxon>Ranunculales</taxon>
        <taxon>Menispermaceae</taxon>
        <taxon>Menispermoideae</taxon>
        <taxon>Cissampelideae</taxon>
        <taxon>Stephania</taxon>
    </lineage>
</organism>
<name>A0AAP0DZS9_9MAGN</name>
<comment type="caution">
    <text evidence="2">The sequence shown here is derived from an EMBL/GenBank/DDBJ whole genome shotgun (WGS) entry which is preliminary data.</text>
</comment>
<feature type="compositionally biased region" description="Basic and acidic residues" evidence="1">
    <location>
        <begin position="168"/>
        <end position="177"/>
    </location>
</feature>
<reference evidence="2 3" key="1">
    <citation type="submission" date="2024-01" db="EMBL/GenBank/DDBJ databases">
        <title>Genome assemblies of Stephania.</title>
        <authorList>
            <person name="Yang L."/>
        </authorList>
    </citation>
    <scope>NUCLEOTIDE SEQUENCE [LARGE SCALE GENOMIC DNA]</scope>
    <source>
        <strain evidence="2">YNDBR</strain>
        <tissue evidence="2">Leaf</tissue>
    </source>
</reference>
<gene>
    <name evidence="2" type="ORF">Syun_031641</name>
</gene>
<sequence length="193" mass="20438">MAGPAGGSWRLAEAGSPAAGVRRRRQGERWPASGGGGGSGRRGWGLGFVQGMLGGGGGVGGEMGGAKPSTDHCRFPCQPPLAAAAVRRYWPPPAAAHKILTADLPFSVLSFLPLTSSSQLIDLRPVDLAEIGSRRTAEKKGRGGERKKRKKKERKEGRWGQRATARGGEQRRWEYGGRQRTGGGGGDRWSVVI</sequence>
<protein>
    <submittedName>
        <fullName evidence="2">Uncharacterized protein</fullName>
    </submittedName>
</protein>
<feature type="region of interest" description="Disordered" evidence="1">
    <location>
        <begin position="1"/>
        <end position="42"/>
    </location>
</feature>
<dbReference type="Proteomes" id="UP001420932">
    <property type="component" value="Unassembled WGS sequence"/>
</dbReference>
<evidence type="ECO:0000313" key="3">
    <source>
        <dbReference type="Proteomes" id="UP001420932"/>
    </source>
</evidence>
<evidence type="ECO:0000256" key="1">
    <source>
        <dbReference type="SAM" id="MobiDB-lite"/>
    </source>
</evidence>
<keyword evidence="3" id="KW-1185">Reference proteome</keyword>
<feature type="compositionally biased region" description="Gly residues" evidence="1">
    <location>
        <begin position="33"/>
        <end position="42"/>
    </location>
</feature>
<dbReference type="AlphaFoldDB" id="A0AAP0DZS9"/>
<feature type="region of interest" description="Disordered" evidence="1">
    <location>
        <begin position="134"/>
        <end position="193"/>
    </location>
</feature>
<feature type="compositionally biased region" description="Basic and acidic residues" evidence="1">
    <location>
        <begin position="134"/>
        <end position="144"/>
    </location>
</feature>
<proteinExistence type="predicted"/>
<evidence type="ECO:0000313" key="2">
    <source>
        <dbReference type="EMBL" id="KAK9082192.1"/>
    </source>
</evidence>